<sequence>MDCEWAKALTRYDCTPLRATDGHACLEIGTPFSLPDGGAINIYLVDTASSLLKISDNGDTLFQLGGMGLDVWTGRRFNAVRELLRAHRMSLSDDGNVHLVVAPERAAAGFARTVTGLLALAQWAAEQLEVEPQAQDLIAEIETYIVARDPKAPFKRWPRVRGASQTEHRFDFQHGTDLIDVLAPHAAATGSAMRKAGDVQNGPYAENLRPLFIVDDRSDPERAENEIGILGSMTRAVAASRIMRLPH</sequence>
<accession>A0A1J5PKL8</accession>
<organism evidence="2">
    <name type="scientific">mine drainage metagenome</name>
    <dbReference type="NCBI Taxonomy" id="410659"/>
    <lineage>
        <taxon>unclassified sequences</taxon>
        <taxon>metagenomes</taxon>
        <taxon>ecological metagenomes</taxon>
    </lineage>
</organism>
<dbReference type="Pfam" id="PF08861">
    <property type="entry name" value="DUF1828"/>
    <property type="match status" value="1"/>
</dbReference>
<dbReference type="AlphaFoldDB" id="A0A1J5PKL8"/>
<evidence type="ECO:0000259" key="1">
    <source>
        <dbReference type="Pfam" id="PF08861"/>
    </source>
</evidence>
<feature type="domain" description="DUF1828" evidence="1">
    <location>
        <begin position="30"/>
        <end position="119"/>
    </location>
</feature>
<reference evidence="2" key="1">
    <citation type="submission" date="2016-10" db="EMBL/GenBank/DDBJ databases">
        <title>Sequence of Gallionella enrichment culture.</title>
        <authorList>
            <person name="Poehlein A."/>
            <person name="Muehling M."/>
            <person name="Daniel R."/>
        </authorList>
    </citation>
    <scope>NUCLEOTIDE SEQUENCE</scope>
</reference>
<proteinExistence type="predicted"/>
<protein>
    <recommendedName>
        <fullName evidence="1">DUF1828 domain-containing protein</fullName>
    </recommendedName>
</protein>
<dbReference type="EMBL" id="MLJW01003607">
    <property type="protein sequence ID" value="OIQ71690.1"/>
    <property type="molecule type" value="Genomic_DNA"/>
</dbReference>
<comment type="caution">
    <text evidence="2">The sequence shown here is derived from an EMBL/GenBank/DDBJ whole genome shotgun (WGS) entry which is preliminary data.</text>
</comment>
<dbReference type="InterPro" id="IPR014960">
    <property type="entry name" value="DUF1828"/>
</dbReference>
<gene>
    <name evidence="2" type="ORF">GALL_466910</name>
</gene>
<evidence type="ECO:0000313" key="2">
    <source>
        <dbReference type="EMBL" id="OIQ71690.1"/>
    </source>
</evidence>
<name>A0A1J5PKL8_9ZZZZ</name>